<organism evidence="3 4">
    <name type="scientific">Streptomyces bohaiensis</name>
    <dbReference type="NCBI Taxonomy" id="1431344"/>
    <lineage>
        <taxon>Bacteria</taxon>
        <taxon>Bacillati</taxon>
        <taxon>Actinomycetota</taxon>
        <taxon>Actinomycetes</taxon>
        <taxon>Kitasatosporales</taxon>
        <taxon>Streptomycetaceae</taxon>
        <taxon>Streptomyces</taxon>
    </lineage>
</organism>
<sequence>MSTPHPHDQPGYTPPSGAPHPAGQGYAPAPGAGHQSPATPGGPGHGGARDAGYGGGHDSGYGGAAQSGPYGGQAARTGAPGGYGAPDPHDPRHAAQAGATGPAAGAPVPAPEAEEPPLAPGTVRRVGSPLRPPGIQPAALTALFGALIAVSAPFGLYALLPVVVVLQAVTAAGWFRLNGMWPARQGIVLAFAAGLAADAVLVLAPAGEAAAALAGTLGVWFLLVIVVQLRHHGEGDERLASLTAAAASALLAVVAGGLLAAVTVNRTAVVAVAVAVAVAALSRAALTVPWVSPVVALALATGAGAAVGHWAQALPEGAVLGAVAGVCALTGLRVASYDWPSRFVHFTAGVALPVTMAAPAAYLLARALF</sequence>
<feature type="compositionally biased region" description="Low complexity" evidence="1">
    <location>
        <begin position="19"/>
        <end position="35"/>
    </location>
</feature>
<feature type="transmembrane region" description="Helical" evidence="2">
    <location>
        <begin position="293"/>
        <end position="311"/>
    </location>
</feature>
<feature type="transmembrane region" description="Helical" evidence="2">
    <location>
        <begin position="317"/>
        <end position="336"/>
    </location>
</feature>
<feature type="transmembrane region" description="Helical" evidence="2">
    <location>
        <begin position="210"/>
        <end position="227"/>
    </location>
</feature>
<evidence type="ECO:0000313" key="3">
    <source>
        <dbReference type="EMBL" id="NJQ16036.1"/>
    </source>
</evidence>
<keyword evidence="2" id="KW-0812">Transmembrane</keyword>
<evidence type="ECO:0000256" key="2">
    <source>
        <dbReference type="SAM" id="Phobius"/>
    </source>
</evidence>
<keyword evidence="4" id="KW-1185">Reference proteome</keyword>
<feature type="transmembrane region" description="Helical" evidence="2">
    <location>
        <begin position="343"/>
        <end position="365"/>
    </location>
</feature>
<evidence type="ECO:0000313" key="4">
    <source>
        <dbReference type="Proteomes" id="UP000727056"/>
    </source>
</evidence>
<protein>
    <recommendedName>
        <fullName evidence="5">Integral membrane protein</fullName>
    </recommendedName>
</protein>
<keyword evidence="2" id="KW-1133">Transmembrane helix</keyword>
<proteinExistence type="predicted"/>
<evidence type="ECO:0000256" key="1">
    <source>
        <dbReference type="SAM" id="MobiDB-lite"/>
    </source>
</evidence>
<keyword evidence="2" id="KW-0472">Membrane</keyword>
<feature type="transmembrane region" description="Helical" evidence="2">
    <location>
        <begin position="187"/>
        <end position="204"/>
    </location>
</feature>
<comment type="caution">
    <text evidence="3">The sequence shown here is derived from an EMBL/GenBank/DDBJ whole genome shotgun (WGS) entry which is preliminary data.</text>
</comment>
<gene>
    <name evidence="3" type="ORF">HCN52_14035</name>
</gene>
<reference evidence="3 4" key="1">
    <citation type="submission" date="2020-03" db="EMBL/GenBank/DDBJ databases">
        <title>Draft genome of Streptomyces sp. ventii, isolated from the Axial Seamount in the Pacific Ocean, and resequencing of the two type strains Streptomyces lonarensis strain NCL 716 and Streptomyces bohaiensis strain 11A07.</title>
        <authorList>
            <person name="Loughran R.M."/>
            <person name="Pfannmuller K.M."/>
            <person name="Wasson B.J."/>
            <person name="Deadmond M.C."/>
            <person name="Paddock B.E."/>
            <person name="Koyack M.J."/>
            <person name="Gallegos D.A."/>
            <person name="Mitchell E.A."/>
            <person name="Ushijima B."/>
            <person name="Saw J.H."/>
            <person name="Mcphail K.L."/>
            <person name="Videau P."/>
        </authorList>
    </citation>
    <scope>NUCLEOTIDE SEQUENCE [LARGE SCALE GENOMIC DNA]</scope>
    <source>
        <strain evidence="3 4">11A07</strain>
    </source>
</reference>
<name>A0ABX1CA71_9ACTN</name>
<dbReference type="RefSeq" id="WP_168088779.1">
    <property type="nucleotide sequence ID" value="NZ_BHZH01000001.1"/>
</dbReference>
<accession>A0ABX1CA71</accession>
<dbReference type="Proteomes" id="UP000727056">
    <property type="component" value="Unassembled WGS sequence"/>
</dbReference>
<dbReference type="EMBL" id="JAAVJC010000114">
    <property type="protein sequence ID" value="NJQ16036.1"/>
    <property type="molecule type" value="Genomic_DNA"/>
</dbReference>
<feature type="transmembrane region" description="Helical" evidence="2">
    <location>
        <begin position="239"/>
        <end position="262"/>
    </location>
</feature>
<feature type="region of interest" description="Disordered" evidence="1">
    <location>
        <begin position="1"/>
        <end position="130"/>
    </location>
</feature>
<feature type="transmembrane region" description="Helical" evidence="2">
    <location>
        <begin position="268"/>
        <end position="286"/>
    </location>
</feature>
<feature type="compositionally biased region" description="Low complexity" evidence="1">
    <location>
        <begin position="94"/>
        <end position="107"/>
    </location>
</feature>
<feature type="compositionally biased region" description="Gly residues" evidence="1">
    <location>
        <begin position="52"/>
        <end position="71"/>
    </location>
</feature>
<evidence type="ECO:0008006" key="5">
    <source>
        <dbReference type="Google" id="ProtNLM"/>
    </source>
</evidence>